<dbReference type="SMART" id="SM00470">
    <property type="entry name" value="ParB"/>
    <property type="match status" value="1"/>
</dbReference>
<dbReference type="EMBL" id="LAZR01004730">
    <property type="protein sequence ID" value="KKN06084.1"/>
    <property type="molecule type" value="Genomic_DNA"/>
</dbReference>
<dbReference type="InterPro" id="IPR050336">
    <property type="entry name" value="Chromosome_partition/occlusion"/>
</dbReference>
<dbReference type="Pfam" id="PF02195">
    <property type="entry name" value="ParB_N"/>
    <property type="match status" value="1"/>
</dbReference>
<dbReference type="InterPro" id="IPR004437">
    <property type="entry name" value="ParB/RepB/Spo0J"/>
</dbReference>
<dbReference type="PANTHER" id="PTHR33375">
    <property type="entry name" value="CHROMOSOME-PARTITIONING PROTEIN PARB-RELATED"/>
    <property type="match status" value="1"/>
</dbReference>
<dbReference type="Gene3D" id="3.90.1530.30">
    <property type="match status" value="1"/>
</dbReference>
<gene>
    <name evidence="3" type="ORF">LCGC14_1080930</name>
</gene>
<dbReference type="Pfam" id="PF17762">
    <property type="entry name" value="HTH_ParB"/>
    <property type="match status" value="1"/>
</dbReference>
<dbReference type="Gene3D" id="1.10.10.2830">
    <property type="match status" value="1"/>
</dbReference>
<comment type="caution">
    <text evidence="3">The sequence shown here is derived from an EMBL/GenBank/DDBJ whole genome shotgun (WGS) entry which is preliminary data.</text>
</comment>
<evidence type="ECO:0000259" key="2">
    <source>
        <dbReference type="SMART" id="SM00470"/>
    </source>
</evidence>
<sequence>MQETINLVPLHLIDAPERAMRSDVWDEDIDELAASIKSIGLIQPLTLRKKGERYEVVAGHRRLMALRKLGTEGASCVVVDVDDTRAEVIKFHENFKRRDINPVDAARSLVVFMKEQGLEVESVAVELGWSVSKVRARLEILTYPDYLIAYIQEGKLSQAAAYELARIKSEKVREDYCRIGAQQGVSAKRAKIWVSQVNVVTEMAERTGEQLPTAPSESEQTYVVQDTCVLCKLEDDIANLLTLSAHDVCVREYNVDFQNEVQRIKEERKEPT</sequence>
<evidence type="ECO:0000313" key="3">
    <source>
        <dbReference type="EMBL" id="KKN06084.1"/>
    </source>
</evidence>
<organism evidence="3">
    <name type="scientific">marine sediment metagenome</name>
    <dbReference type="NCBI Taxonomy" id="412755"/>
    <lineage>
        <taxon>unclassified sequences</taxon>
        <taxon>metagenomes</taxon>
        <taxon>ecological metagenomes</taxon>
    </lineage>
</organism>
<dbReference type="GO" id="GO:0007059">
    <property type="term" value="P:chromosome segregation"/>
    <property type="evidence" value="ECO:0007669"/>
    <property type="project" value="UniProtKB-KW"/>
</dbReference>
<dbReference type="PANTHER" id="PTHR33375:SF1">
    <property type="entry name" value="CHROMOSOME-PARTITIONING PROTEIN PARB-RELATED"/>
    <property type="match status" value="1"/>
</dbReference>
<dbReference type="AlphaFoldDB" id="A0A0F9MK30"/>
<dbReference type="InterPro" id="IPR003115">
    <property type="entry name" value="ParB_N"/>
</dbReference>
<evidence type="ECO:0000256" key="1">
    <source>
        <dbReference type="ARBA" id="ARBA00022829"/>
    </source>
</evidence>
<dbReference type="InterPro" id="IPR041468">
    <property type="entry name" value="HTH_ParB/Spo0J"/>
</dbReference>
<accession>A0A0F9MK30</accession>
<dbReference type="NCBIfam" id="TIGR00180">
    <property type="entry name" value="parB_part"/>
    <property type="match status" value="1"/>
</dbReference>
<dbReference type="SUPFAM" id="SSF109709">
    <property type="entry name" value="KorB DNA-binding domain-like"/>
    <property type="match status" value="1"/>
</dbReference>
<protein>
    <recommendedName>
        <fullName evidence="2">ParB-like N-terminal domain-containing protein</fullName>
    </recommendedName>
</protein>
<name>A0A0F9MK30_9ZZZZ</name>
<feature type="domain" description="ParB-like N-terminal" evidence="2">
    <location>
        <begin position="6"/>
        <end position="95"/>
    </location>
</feature>
<keyword evidence="1" id="KW-0159">Chromosome partition</keyword>
<dbReference type="InterPro" id="IPR036086">
    <property type="entry name" value="ParB/Sulfiredoxin_sf"/>
</dbReference>
<dbReference type="GO" id="GO:0003677">
    <property type="term" value="F:DNA binding"/>
    <property type="evidence" value="ECO:0007669"/>
    <property type="project" value="InterPro"/>
</dbReference>
<dbReference type="SUPFAM" id="SSF110849">
    <property type="entry name" value="ParB/Sulfiredoxin"/>
    <property type="match status" value="1"/>
</dbReference>
<dbReference type="GO" id="GO:0005694">
    <property type="term" value="C:chromosome"/>
    <property type="evidence" value="ECO:0007669"/>
    <property type="project" value="TreeGrafter"/>
</dbReference>
<proteinExistence type="predicted"/>
<reference evidence="3" key="1">
    <citation type="journal article" date="2015" name="Nature">
        <title>Complex archaea that bridge the gap between prokaryotes and eukaryotes.</title>
        <authorList>
            <person name="Spang A."/>
            <person name="Saw J.H."/>
            <person name="Jorgensen S.L."/>
            <person name="Zaremba-Niedzwiedzka K."/>
            <person name="Martijn J."/>
            <person name="Lind A.E."/>
            <person name="van Eijk R."/>
            <person name="Schleper C."/>
            <person name="Guy L."/>
            <person name="Ettema T.J."/>
        </authorList>
    </citation>
    <scope>NUCLEOTIDE SEQUENCE</scope>
</reference>